<dbReference type="AlphaFoldDB" id="A0A6J4T518"/>
<evidence type="ECO:0000313" key="2">
    <source>
        <dbReference type="EMBL" id="CAA9513640.1"/>
    </source>
</evidence>
<feature type="compositionally biased region" description="Low complexity" evidence="1">
    <location>
        <begin position="46"/>
        <end position="60"/>
    </location>
</feature>
<accession>A0A6J4T518</accession>
<feature type="non-terminal residue" evidence="2">
    <location>
        <position position="1"/>
    </location>
</feature>
<dbReference type="EMBL" id="CADCVT010000268">
    <property type="protein sequence ID" value="CAA9513640.1"/>
    <property type="molecule type" value="Genomic_DNA"/>
</dbReference>
<protein>
    <submittedName>
        <fullName evidence="2">Uncharacterized protein</fullName>
    </submittedName>
</protein>
<evidence type="ECO:0000256" key="1">
    <source>
        <dbReference type="SAM" id="MobiDB-lite"/>
    </source>
</evidence>
<feature type="compositionally biased region" description="Basic residues" evidence="1">
    <location>
        <begin position="21"/>
        <end position="41"/>
    </location>
</feature>
<name>A0A6J4T518_9ACTN</name>
<organism evidence="2">
    <name type="scientific">uncultured Solirubrobacteraceae bacterium</name>
    <dbReference type="NCBI Taxonomy" id="1162706"/>
    <lineage>
        <taxon>Bacteria</taxon>
        <taxon>Bacillati</taxon>
        <taxon>Actinomycetota</taxon>
        <taxon>Thermoleophilia</taxon>
        <taxon>Solirubrobacterales</taxon>
        <taxon>Solirubrobacteraceae</taxon>
        <taxon>environmental samples</taxon>
    </lineage>
</organism>
<gene>
    <name evidence="2" type="ORF">AVDCRST_MAG85-2485</name>
</gene>
<feature type="region of interest" description="Disordered" evidence="1">
    <location>
        <begin position="1"/>
        <end position="106"/>
    </location>
</feature>
<feature type="compositionally biased region" description="Basic and acidic residues" evidence="1">
    <location>
        <begin position="1"/>
        <end position="11"/>
    </location>
</feature>
<feature type="non-terminal residue" evidence="2">
    <location>
        <position position="106"/>
    </location>
</feature>
<proteinExistence type="predicted"/>
<reference evidence="2" key="1">
    <citation type="submission" date="2020-02" db="EMBL/GenBank/DDBJ databases">
        <authorList>
            <person name="Meier V. D."/>
        </authorList>
    </citation>
    <scope>NUCLEOTIDE SEQUENCE</scope>
    <source>
        <strain evidence="2">AVDCRST_MAG85</strain>
    </source>
</reference>
<sequence>EWCGPRRDGGAGREPAGLGPLRRHARSGPRRRRRVRRRTAARARDPVGAGRAAARVAPPRRCARPRAELLPATRATVPRRRDDQRPRVRGVPRGLRAADAVEVPDV</sequence>